<feature type="transmembrane region" description="Helical" evidence="2">
    <location>
        <begin position="75"/>
        <end position="94"/>
    </location>
</feature>
<feature type="transmembrane region" description="Helical" evidence="2">
    <location>
        <begin position="101"/>
        <end position="120"/>
    </location>
</feature>
<dbReference type="RefSeq" id="WP_085137264.1">
    <property type="nucleotide sequence ID" value="NZ_LQPI01000021.1"/>
</dbReference>
<dbReference type="Pfam" id="PF17270">
    <property type="entry name" value="DUF5336"/>
    <property type="match status" value="1"/>
</dbReference>
<accession>A0A1X1ZMW6</accession>
<organism evidence="3 4">
    <name type="scientific">Mycolicibacter nonchromogenicus</name>
    <name type="common">Mycobacterium nonchromogenicum</name>
    <dbReference type="NCBI Taxonomy" id="1782"/>
    <lineage>
        <taxon>Bacteria</taxon>
        <taxon>Bacillati</taxon>
        <taxon>Actinomycetota</taxon>
        <taxon>Actinomycetes</taxon>
        <taxon>Mycobacteriales</taxon>
        <taxon>Mycobacteriaceae</taxon>
        <taxon>Mycolicibacter</taxon>
    </lineage>
</organism>
<feature type="compositionally biased region" description="Low complexity" evidence="1">
    <location>
        <begin position="194"/>
        <end position="216"/>
    </location>
</feature>
<sequence length="305" mass="30064">MTYSPGNPGYQPSQPPGSYGPSTPSFAKPGGDVESKLPQYLRIAVVALGLGVYLANFGPIVTITDVDYPLILGDAGHTVPLAILAALLAAAALLPKTKSFTAVTAVISTLGALLVISTIADASSSYTIGWGLWLILTFSVLQAAAAVGSLLLEAGVVTAPAPRPKYDPYAQYGLPPGGNYYGQSGPQGYGNQGHHGPQGQQSPQQPGYPSYGSYQSSGGGYGAHQAPSSPSSGSFGSGGQQAAPQGPPTPPTGFPSYNAPSSGGSSSGGSGSASTGGNSAAGSDQSSTGGQQSQGGSTSSGPAQP</sequence>
<gene>
    <name evidence="3" type="ORF">AWC18_02805</name>
</gene>
<evidence type="ECO:0000256" key="2">
    <source>
        <dbReference type="SAM" id="Phobius"/>
    </source>
</evidence>
<evidence type="ECO:0008006" key="5">
    <source>
        <dbReference type="Google" id="ProtNLM"/>
    </source>
</evidence>
<protein>
    <recommendedName>
        <fullName evidence="5">34 kDa antigenic protein</fullName>
    </recommendedName>
</protein>
<feature type="transmembrane region" description="Helical" evidence="2">
    <location>
        <begin position="43"/>
        <end position="63"/>
    </location>
</feature>
<feature type="transmembrane region" description="Helical" evidence="2">
    <location>
        <begin position="132"/>
        <end position="156"/>
    </location>
</feature>
<evidence type="ECO:0000313" key="3">
    <source>
        <dbReference type="EMBL" id="ORW24697.1"/>
    </source>
</evidence>
<feature type="compositionally biased region" description="Gly residues" evidence="1">
    <location>
        <begin position="180"/>
        <end position="193"/>
    </location>
</feature>
<reference evidence="3 4" key="1">
    <citation type="submission" date="2016-01" db="EMBL/GenBank/DDBJ databases">
        <title>The new phylogeny of the genus Mycobacterium.</title>
        <authorList>
            <person name="Tarcisio F."/>
            <person name="Conor M."/>
            <person name="Antonella G."/>
            <person name="Elisabetta G."/>
            <person name="Giulia F.S."/>
            <person name="Sara T."/>
            <person name="Anna F."/>
            <person name="Clotilde B."/>
            <person name="Roberto B."/>
            <person name="Veronica D.S."/>
            <person name="Fabio R."/>
            <person name="Monica P."/>
            <person name="Olivier J."/>
            <person name="Enrico T."/>
            <person name="Nicola S."/>
        </authorList>
    </citation>
    <scope>NUCLEOTIDE SEQUENCE [LARGE SCALE GENOMIC DNA]</scope>
    <source>
        <strain evidence="3 4">DSM 44164</strain>
    </source>
</reference>
<evidence type="ECO:0000256" key="1">
    <source>
        <dbReference type="SAM" id="MobiDB-lite"/>
    </source>
</evidence>
<feature type="region of interest" description="Disordered" evidence="1">
    <location>
        <begin position="1"/>
        <end position="25"/>
    </location>
</feature>
<dbReference type="STRING" id="1782.AWC18_02805"/>
<evidence type="ECO:0000313" key="4">
    <source>
        <dbReference type="Proteomes" id="UP000193108"/>
    </source>
</evidence>
<feature type="compositionally biased region" description="Low complexity" evidence="1">
    <location>
        <begin position="272"/>
        <end position="305"/>
    </location>
</feature>
<dbReference type="AlphaFoldDB" id="A0A1X1ZMW6"/>
<keyword evidence="2" id="KW-1133">Transmembrane helix</keyword>
<feature type="region of interest" description="Disordered" evidence="1">
    <location>
        <begin position="180"/>
        <end position="305"/>
    </location>
</feature>
<keyword evidence="2" id="KW-0472">Membrane</keyword>
<name>A0A1X1ZMW6_MYCNO</name>
<feature type="compositionally biased region" description="Low complexity" evidence="1">
    <location>
        <begin position="223"/>
        <end position="244"/>
    </location>
</feature>
<keyword evidence="2" id="KW-0812">Transmembrane</keyword>
<dbReference type="Proteomes" id="UP000193108">
    <property type="component" value="Unassembled WGS sequence"/>
</dbReference>
<keyword evidence="4" id="KW-1185">Reference proteome</keyword>
<comment type="caution">
    <text evidence="3">The sequence shown here is derived from an EMBL/GenBank/DDBJ whole genome shotgun (WGS) entry which is preliminary data.</text>
</comment>
<dbReference type="InterPro" id="IPR035166">
    <property type="entry name" value="DUF5336"/>
</dbReference>
<proteinExistence type="predicted"/>
<dbReference type="EMBL" id="LQPI01000021">
    <property type="protein sequence ID" value="ORW24697.1"/>
    <property type="molecule type" value="Genomic_DNA"/>
</dbReference>